<evidence type="ECO:0000259" key="10">
    <source>
        <dbReference type="PROSITE" id="PS50175"/>
    </source>
</evidence>
<dbReference type="PANTHER" id="PTHR48033">
    <property type="entry name" value="RNA-BINDING (RRM/RBD/RNP MOTIFS) FAMILY PROTEIN"/>
    <property type="match status" value="1"/>
</dbReference>
<dbReference type="SMART" id="SM00360">
    <property type="entry name" value="RRM"/>
    <property type="match status" value="1"/>
</dbReference>
<dbReference type="RefSeq" id="XP_042565552.1">
    <property type="nucleotide sequence ID" value="XM_042709618.1"/>
</dbReference>
<evidence type="ECO:0000256" key="8">
    <source>
        <dbReference type="PROSITE-ProRule" id="PRU00176"/>
    </source>
</evidence>
<sequence length="390" mass="42392">MGHWKQDCPVLKDKNEGKSNSTGYSLCAAPVCQVNHAKVELKSRLADDSATAGGSGCVVPDCSAVKLCSSGANEQVSGSYGPFITDGFISLVDSSKKIPVKILRDTGATESFVAETALPFSINSSIGKSVLIRGMGMQTMSVPLHKIMLNSDLVQGEVVVAVRPVLPVPGVDVILGNHLARDKVWASGPATPIVTIKPMEATGPNDYAAGFPDVYTAGVVSSAQSHAQTVGLSGLAKASHKIIQMTELPNSFHQGDFSAAQNEDSGKMFVGRLRGDTSKKDFKDYFSKFGDVTDCTIIRDQHTGRSRRFGFIRFKEASSVDKVIEQNEHRLDGRQIDPKRAMAMKKRIKQKERVCLHHFPRTGARQKDPGEETPRCEWVFSNKGKRRTVR</sequence>
<keyword evidence="7" id="KW-0539">Nucleus</keyword>
<dbReference type="InterPro" id="IPR001995">
    <property type="entry name" value="Peptidase_A2_cat"/>
</dbReference>
<reference evidence="12" key="1">
    <citation type="submission" date="2025-08" db="UniProtKB">
        <authorList>
            <consortium name="RefSeq"/>
        </authorList>
    </citation>
    <scope>IDENTIFICATION</scope>
</reference>
<dbReference type="GO" id="GO:0005737">
    <property type="term" value="C:cytoplasm"/>
    <property type="evidence" value="ECO:0007669"/>
    <property type="project" value="UniProtKB-SubCell"/>
</dbReference>
<dbReference type="PROSITE" id="PS50102">
    <property type="entry name" value="RRM"/>
    <property type="match status" value="1"/>
</dbReference>
<dbReference type="Proteomes" id="UP000515152">
    <property type="component" value="Chromosome 2"/>
</dbReference>
<dbReference type="Pfam" id="PF00076">
    <property type="entry name" value="RRM_1"/>
    <property type="match status" value="1"/>
</dbReference>
<evidence type="ECO:0000256" key="6">
    <source>
        <dbReference type="ARBA" id="ARBA00022884"/>
    </source>
</evidence>
<keyword evidence="3" id="KW-0488">Methylation</keyword>
<dbReference type="GO" id="GO:0005654">
    <property type="term" value="C:nucleoplasm"/>
    <property type="evidence" value="ECO:0007669"/>
    <property type="project" value="TreeGrafter"/>
</dbReference>
<dbReference type="GeneID" id="122133422"/>
<keyword evidence="6 8" id="KW-0694">RNA-binding</keyword>
<dbReference type="GO" id="GO:0010468">
    <property type="term" value="P:regulation of gene expression"/>
    <property type="evidence" value="ECO:0007669"/>
    <property type="project" value="TreeGrafter"/>
</dbReference>
<dbReference type="OrthoDB" id="8962223at2759"/>
<dbReference type="InterPro" id="IPR000504">
    <property type="entry name" value="RRM_dom"/>
</dbReference>
<evidence type="ECO:0000313" key="11">
    <source>
        <dbReference type="Proteomes" id="UP000515152"/>
    </source>
</evidence>
<dbReference type="GO" id="GO:0006508">
    <property type="term" value="P:proteolysis"/>
    <property type="evidence" value="ECO:0007669"/>
    <property type="project" value="InterPro"/>
</dbReference>
<dbReference type="KEGG" id="char:122133422"/>
<protein>
    <submittedName>
        <fullName evidence="12">Uncharacterized protein LOC122133422</fullName>
    </submittedName>
</protein>
<keyword evidence="11" id="KW-1185">Reference proteome</keyword>
<gene>
    <name evidence="12" type="primary">LOC122133422</name>
</gene>
<keyword evidence="4" id="KW-0963">Cytoplasm</keyword>
<evidence type="ECO:0000256" key="3">
    <source>
        <dbReference type="ARBA" id="ARBA00022481"/>
    </source>
</evidence>
<keyword evidence="5" id="KW-0677">Repeat</keyword>
<evidence type="ECO:0000256" key="2">
    <source>
        <dbReference type="ARBA" id="ARBA00004496"/>
    </source>
</evidence>
<feature type="domain" description="RRM" evidence="9">
    <location>
        <begin position="266"/>
        <end position="349"/>
    </location>
</feature>
<dbReference type="GO" id="GO:0003723">
    <property type="term" value="F:RNA binding"/>
    <property type="evidence" value="ECO:0007669"/>
    <property type="project" value="UniProtKB-UniRule"/>
</dbReference>
<dbReference type="AlphaFoldDB" id="A0A8M1KNU7"/>
<evidence type="ECO:0000256" key="5">
    <source>
        <dbReference type="ARBA" id="ARBA00022737"/>
    </source>
</evidence>
<dbReference type="PROSITE" id="PS50175">
    <property type="entry name" value="ASP_PROT_RETROV"/>
    <property type="match status" value="1"/>
</dbReference>
<evidence type="ECO:0000256" key="4">
    <source>
        <dbReference type="ARBA" id="ARBA00022490"/>
    </source>
</evidence>
<accession>A0A8M1KNU7</accession>
<dbReference type="GO" id="GO:0000785">
    <property type="term" value="C:chromatin"/>
    <property type="evidence" value="ECO:0007669"/>
    <property type="project" value="TreeGrafter"/>
</dbReference>
<organism evidence="11 12">
    <name type="scientific">Clupea harengus</name>
    <name type="common">Atlantic herring</name>
    <dbReference type="NCBI Taxonomy" id="7950"/>
    <lineage>
        <taxon>Eukaryota</taxon>
        <taxon>Metazoa</taxon>
        <taxon>Chordata</taxon>
        <taxon>Craniata</taxon>
        <taxon>Vertebrata</taxon>
        <taxon>Euteleostomi</taxon>
        <taxon>Actinopterygii</taxon>
        <taxon>Neopterygii</taxon>
        <taxon>Teleostei</taxon>
        <taxon>Clupei</taxon>
        <taxon>Clupeiformes</taxon>
        <taxon>Clupeoidei</taxon>
        <taxon>Clupeidae</taxon>
        <taxon>Clupea</taxon>
    </lineage>
</organism>
<evidence type="ECO:0000313" key="12">
    <source>
        <dbReference type="RefSeq" id="XP_042565552.1"/>
    </source>
</evidence>
<evidence type="ECO:0000256" key="7">
    <source>
        <dbReference type="ARBA" id="ARBA00023242"/>
    </source>
</evidence>
<evidence type="ECO:0000256" key="1">
    <source>
        <dbReference type="ARBA" id="ARBA00004123"/>
    </source>
</evidence>
<name>A0A8M1KNU7_CLUHA</name>
<proteinExistence type="predicted"/>
<dbReference type="GO" id="GO:0004190">
    <property type="term" value="F:aspartic-type endopeptidase activity"/>
    <property type="evidence" value="ECO:0007669"/>
    <property type="project" value="InterPro"/>
</dbReference>
<comment type="subcellular location">
    <subcellularLocation>
        <location evidence="2">Cytoplasm</location>
    </subcellularLocation>
    <subcellularLocation>
        <location evidence="1">Nucleus</location>
    </subcellularLocation>
</comment>
<evidence type="ECO:0000259" key="9">
    <source>
        <dbReference type="PROSITE" id="PS50102"/>
    </source>
</evidence>
<feature type="domain" description="Peptidase A2" evidence="10">
    <location>
        <begin position="100"/>
        <end position="136"/>
    </location>
</feature>
<dbReference type="PANTHER" id="PTHR48033:SF10">
    <property type="entry name" value="RNA-BINDING PROTEIN SQUID"/>
    <property type="match status" value="1"/>
</dbReference>
<dbReference type="FunFam" id="3.30.70.330:FF:000030">
    <property type="entry name" value="Heterogeneous nuclear ribonucleoprotein d0 isoform"/>
    <property type="match status" value="1"/>
</dbReference>